<organism evidence="2 3">
    <name type="scientific">Eiseniibacteriota bacterium</name>
    <dbReference type="NCBI Taxonomy" id="2212470"/>
    <lineage>
        <taxon>Bacteria</taxon>
        <taxon>Candidatus Eiseniibacteriota</taxon>
    </lineage>
</organism>
<keyword evidence="1" id="KW-0732">Signal</keyword>
<dbReference type="Gene3D" id="1.25.40.10">
    <property type="entry name" value="Tetratricopeptide repeat domain"/>
    <property type="match status" value="1"/>
</dbReference>
<evidence type="ECO:0000313" key="2">
    <source>
        <dbReference type="EMBL" id="NNF05385.1"/>
    </source>
</evidence>
<gene>
    <name evidence="2" type="ORF">HKN21_01360</name>
</gene>
<feature type="chain" id="PRO_5031198463" description="Tetratricopeptide repeat protein" evidence="1">
    <location>
        <begin position="22"/>
        <end position="224"/>
    </location>
</feature>
<feature type="signal peptide" evidence="1">
    <location>
        <begin position="1"/>
        <end position="21"/>
    </location>
</feature>
<proteinExistence type="predicted"/>
<evidence type="ECO:0000256" key="1">
    <source>
        <dbReference type="SAM" id="SignalP"/>
    </source>
</evidence>
<evidence type="ECO:0008006" key="4">
    <source>
        <dbReference type="Google" id="ProtNLM"/>
    </source>
</evidence>
<protein>
    <recommendedName>
        <fullName evidence="4">Tetratricopeptide repeat protein</fullName>
    </recommendedName>
</protein>
<accession>A0A7Y2E8L4</accession>
<sequence>MSRLVLMFVAAAGLWSGSVLVEGQANALRTETPELFYYPSGQFLQEAALGYNEAVADIAWIRTIQYYGEHKKTDQRFDLMYHLCDVITDLDPKFEEPYVFGSFVLFTDAGRPRDGLRLLRKGALAYPDSWKLNFELGFVYYIGYKDYVAASRYFSRAASAEGAPHYAKSFAAYMADKSGSPEASMLLWLQLAESTDNPVIKETAEKNAARLKEEIEAGQKDGES</sequence>
<comment type="caution">
    <text evidence="2">The sequence shown here is derived from an EMBL/GenBank/DDBJ whole genome shotgun (WGS) entry which is preliminary data.</text>
</comment>
<name>A0A7Y2E8L4_UNCEI</name>
<dbReference type="EMBL" id="JABDJR010000048">
    <property type="protein sequence ID" value="NNF05385.1"/>
    <property type="molecule type" value="Genomic_DNA"/>
</dbReference>
<dbReference type="Proteomes" id="UP000547674">
    <property type="component" value="Unassembled WGS sequence"/>
</dbReference>
<dbReference type="AlphaFoldDB" id="A0A7Y2E8L4"/>
<dbReference type="InterPro" id="IPR011990">
    <property type="entry name" value="TPR-like_helical_dom_sf"/>
</dbReference>
<reference evidence="2 3" key="1">
    <citation type="submission" date="2020-03" db="EMBL/GenBank/DDBJ databases">
        <title>Metabolic flexibility allows generalist bacteria to become dominant in a frequently disturbed ecosystem.</title>
        <authorList>
            <person name="Chen Y.-J."/>
            <person name="Leung P.M."/>
            <person name="Bay S.K."/>
            <person name="Hugenholtz P."/>
            <person name="Kessler A.J."/>
            <person name="Shelley G."/>
            <person name="Waite D.W."/>
            <person name="Cook P.L."/>
            <person name="Greening C."/>
        </authorList>
    </citation>
    <scope>NUCLEOTIDE SEQUENCE [LARGE SCALE GENOMIC DNA]</scope>
    <source>
        <strain evidence="2">SS_bin_28</strain>
    </source>
</reference>
<evidence type="ECO:0000313" key="3">
    <source>
        <dbReference type="Proteomes" id="UP000547674"/>
    </source>
</evidence>